<accession>A0AAV4BEK5</accession>
<gene>
    <name evidence="1" type="ORF">PoB_004405500</name>
</gene>
<keyword evidence="2" id="KW-1185">Reference proteome</keyword>
<dbReference type="SUPFAM" id="SSF47353">
    <property type="entry name" value="Retrovirus capsid dimerization domain-like"/>
    <property type="match status" value="1"/>
</dbReference>
<reference evidence="1 2" key="1">
    <citation type="journal article" date="2021" name="Elife">
        <title>Chloroplast acquisition without the gene transfer in kleptoplastic sea slugs, Plakobranchus ocellatus.</title>
        <authorList>
            <person name="Maeda T."/>
            <person name="Takahashi S."/>
            <person name="Yoshida T."/>
            <person name="Shimamura S."/>
            <person name="Takaki Y."/>
            <person name="Nagai Y."/>
            <person name="Toyoda A."/>
            <person name="Suzuki Y."/>
            <person name="Arimoto A."/>
            <person name="Ishii H."/>
            <person name="Satoh N."/>
            <person name="Nishiyama T."/>
            <person name="Hasebe M."/>
            <person name="Maruyama T."/>
            <person name="Minagawa J."/>
            <person name="Obokata J."/>
            <person name="Shigenobu S."/>
        </authorList>
    </citation>
    <scope>NUCLEOTIDE SEQUENCE [LARGE SCALE GENOMIC DNA]</scope>
</reference>
<evidence type="ECO:0000313" key="1">
    <source>
        <dbReference type="EMBL" id="GFO17550.1"/>
    </source>
</evidence>
<protein>
    <submittedName>
        <fullName evidence="1">Uncharacterized protein</fullName>
    </submittedName>
</protein>
<organism evidence="1 2">
    <name type="scientific">Plakobranchus ocellatus</name>
    <dbReference type="NCBI Taxonomy" id="259542"/>
    <lineage>
        <taxon>Eukaryota</taxon>
        <taxon>Metazoa</taxon>
        <taxon>Spiralia</taxon>
        <taxon>Lophotrochozoa</taxon>
        <taxon>Mollusca</taxon>
        <taxon>Gastropoda</taxon>
        <taxon>Heterobranchia</taxon>
        <taxon>Euthyneura</taxon>
        <taxon>Panpulmonata</taxon>
        <taxon>Sacoglossa</taxon>
        <taxon>Placobranchoidea</taxon>
        <taxon>Plakobranchidae</taxon>
        <taxon>Plakobranchus</taxon>
    </lineage>
</organism>
<dbReference type="AlphaFoldDB" id="A0AAV4BEK5"/>
<dbReference type="EMBL" id="BLXT01004835">
    <property type="protein sequence ID" value="GFO17550.1"/>
    <property type="molecule type" value="Genomic_DNA"/>
</dbReference>
<dbReference type="Proteomes" id="UP000735302">
    <property type="component" value="Unassembled WGS sequence"/>
</dbReference>
<proteinExistence type="predicted"/>
<evidence type="ECO:0000313" key="2">
    <source>
        <dbReference type="Proteomes" id="UP000735302"/>
    </source>
</evidence>
<sequence length="108" mass="12255">MPEEDFSTVLNRLIRLYDGWLLAAKVEPGNYKHLFEFMPMNQVYSCCNSNLVMFLKENAPKSVEEFRRLGELFESSHPEAQPARNTLLTAAAANNATDLLKASHRSAH</sequence>
<comment type="caution">
    <text evidence="1">The sequence shown here is derived from an EMBL/GenBank/DDBJ whole genome shotgun (WGS) entry which is preliminary data.</text>
</comment>
<name>A0AAV4BEK5_9GAST</name>